<protein>
    <submittedName>
        <fullName evidence="1">Uncharacterized protein</fullName>
    </submittedName>
</protein>
<organism evidence="1 2">
    <name type="scientific">Camellia lanceoleosa</name>
    <dbReference type="NCBI Taxonomy" id="1840588"/>
    <lineage>
        <taxon>Eukaryota</taxon>
        <taxon>Viridiplantae</taxon>
        <taxon>Streptophyta</taxon>
        <taxon>Embryophyta</taxon>
        <taxon>Tracheophyta</taxon>
        <taxon>Spermatophyta</taxon>
        <taxon>Magnoliopsida</taxon>
        <taxon>eudicotyledons</taxon>
        <taxon>Gunneridae</taxon>
        <taxon>Pentapetalae</taxon>
        <taxon>asterids</taxon>
        <taxon>Ericales</taxon>
        <taxon>Theaceae</taxon>
        <taxon>Camellia</taxon>
    </lineage>
</organism>
<reference evidence="1 2" key="1">
    <citation type="journal article" date="2022" name="Plant J.">
        <title>Chromosome-level genome of Camellia lanceoleosa provides a valuable resource for understanding genome evolution and self-incompatibility.</title>
        <authorList>
            <person name="Gong W."/>
            <person name="Xiao S."/>
            <person name="Wang L."/>
            <person name="Liao Z."/>
            <person name="Chang Y."/>
            <person name="Mo W."/>
            <person name="Hu G."/>
            <person name="Li W."/>
            <person name="Zhao G."/>
            <person name="Zhu H."/>
            <person name="Hu X."/>
            <person name="Ji K."/>
            <person name="Xiang X."/>
            <person name="Song Q."/>
            <person name="Yuan D."/>
            <person name="Jin S."/>
            <person name="Zhang L."/>
        </authorList>
    </citation>
    <scope>NUCLEOTIDE SEQUENCE [LARGE SCALE GENOMIC DNA]</scope>
    <source>
        <strain evidence="1">SQ_2022a</strain>
    </source>
</reference>
<name>A0ACC0HCD2_9ERIC</name>
<dbReference type="Proteomes" id="UP001060215">
    <property type="component" value="Chromosome 5"/>
</dbReference>
<evidence type="ECO:0000313" key="2">
    <source>
        <dbReference type="Proteomes" id="UP001060215"/>
    </source>
</evidence>
<accession>A0ACC0HCD2</accession>
<comment type="caution">
    <text evidence="1">The sequence shown here is derived from an EMBL/GenBank/DDBJ whole genome shotgun (WGS) entry which is preliminary data.</text>
</comment>
<dbReference type="EMBL" id="CM045762">
    <property type="protein sequence ID" value="KAI8009536.1"/>
    <property type="molecule type" value="Genomic_DNA"/>
</dbReference>
<evidence type="ECO:0000313" key="1">
    <source>
        <dbReference type="EMBL" id="KAI8009536.1"/>
    </source>
</evidence>
<proteinExistence type="predicted"/>
<gene>
    <name evidence="1" type="ORF">LOK49_LG06G01362</name>
</gene>
<keyword evidence="2" id="KW-1185">Reference proteome</keyword>
<sequence>MFQSNRFDSPKWFFLPLSFLYLHRWELDAALDVITMCSCHLPEGDPVKNEIVQMRQDLLRYKHILSADDHYYS</sequence>